<dbReference type="PANTHER" id="PTHR18902:SF24">
    <property type="entry name" value="NUCLEAR MITOTIC APPARATUS PROTEIN 1"/>
    <property type="match status" value="1"/>
</dbReference>
<feature type="coiled-coil region" evidence="5">
    <location>
        <begin position="422"/>
        <end position="593"/>
    </location>
</feature>
<evidence type="ECO:0000256" key="6">
    <source>
        <dbReference type="SAM" id="MobiDB-lite"/>
    </source>
</evidence>
<comment type="subcellular location">
    <subcellularLocation>
        <location evidence="1">Cytoplasm</location>
    </subcellularLocation>
</comment>
<accession>A0A0C3AN65</accession>
<feature type="coiled-coil region" evidence="5">
    <location>
        <begin position="630"/>
        <end position="711"/>
    </location>
</feature>
<feature type="compositionally biased region" description="Low complexity" evidence="6">
    <location>
        <begin position="295"/>
        <end position="315"/>
    </location>
</feature>
<dbReference type="EMBL" id="KN833047">
    <property type="protein sequence ID" value="KIM75343.1"/>
    <property type="molecule type" value="Genomic_DNA"/>
</dbReference>
<evidence type="ECO:0000256" key="1">
    <source>
        <dbReference type="ARBA" id="ARBA00004496"/>
    </source>
</evidence>
<feature type="compositionally biased region" description="Polar residues" evidence="6">
    <location>
        <begin position="46"/>
        <end position="57"/>
    </location>
</feature>
<evidence type="ECO:0000256" key="5">
    <source>
        <dbReference type="SAM" id="Coils"/>
    </source>
</evidence>
<feature type="region of interest" description="Disordered" evidence="6">
    <location>
        <begin position="1"/>
        <end position="121"/>
    </location>
</feature>
<dbReference type="AlphaFoldDB" id="A0A0C3AN65"/>
<dbReference type="Proteomes" id="UP000054166">
    <property type="component" value="Unassembled WGS sequence"/>
</dbReference>
<feature type="compositionally biased region" description="Low complexity" evidence="6">
    <location>
        <begin position="213"/>
        <end position="249"/>
    </location>
</feature>
<dbReference type="InterPro" id="IPR051841">
    <property type="entry name" value="MT-Golgi_org_protein"/>
</dbReference>
<reference evidence="7 8" key="1">
    <citation type="submission" date="2014-04" db="EMBL/GenBank/DDBJ databases">
        <authorList>
            <consortium name="DOE Joint Genome Institute"/>
            <person name="Kuo A."/>
            <person name="Tarkka M."/>
            <person name="Buscot F."/>
            <person name="Kohler A."/>
            <person name="Nagy L.G."/>
            <person name="Floudas D."/>
            <person name="Copeland A."/>
            <person name="Barry K.W."/>
            <person name="Cichocki N."/>
            <person name="Veneault-Fourrey C."/>
            <person name="LaButti K."/>
            <person name="Lindquist E.A."/>
            <person name="Lipzen A."/>
            <person name="Lundell T."/>
            <person name="Morin E."/>
            <person name="Murat C."/>
            <person name="Sun H."/>
            <person name="Tunlid A."/>
            <person name="Henrissat B."/>
            <person name="Grigoriev I.V."/>
            <person name="Hibbett D.S."/>
            <person name="Martin F."/>
            <person name="Nordberg H.P."/>
            <person name="Cantor M.N."/>
            <person name="Hua S.X."/>
        </authorList>
    </citation>
    <scope>NUCLEOTIDE SEQUENCE [LARGE SCALE GENOMIC DNA]</scope>
    <source>
        <strain evidence="7 8">F 1598</strain>
    </source>
</reference>
<evidence type="ECO:0000256" key="4">
    <source>
        <dbReference type="ARBA" id="ARBA00023054"/>
    </source>
</evidence>
<keyword evidence="2" id="KW-0963">Cytoplasm</keyword>
<dbReference type="PANTHER" id="PTHR18902">
    <property type="entry name" value="NUCLEAR MITOTIC APPARATUS PROTEIN 1-RELATED"/>
    <property type="match status" value="1"/>
</dbReference>
<dbReference type="HOGENOM" id="CLU_012018_0_0_1"/>
<feature type="compositionally biased region" description="Basic and acidic residues" evidence="6">
    <location>
        <begin position="34"/>
        <end position="45"/>
    </location>
</feature>
<feature type="compositionally biased region" description="Basic and acidic residues" evidence="6">
    <location>
        <begin position="59"/>
        <end position="74"/>
    </location>
</feature>
<evidence type="ECO:0000313" key="8">
    <source>
        <dbReference type="Proteomes" id="UP000054166"/>
    </source>
</evidence>
<gene>
    <name evidence="7" type="ORF">PILCRDRAFT_674377</name>
</gene>
<dbReference type="STRING" id="765440.A0A0C3AN65"/>
<feature type="coiled-coil region" evidence="5">
    <location>
        <begin position="341"/>
        <end position="375"/>
    </location>
</feature>
<sequence length="1050" mass="110463">MSEAESQGSVTTAPPVDTVSGPADPSPQAASEAPHGEHEVAKSTEDTNVANSTTPAEQNGDRKANGMEHLKLDDVPAANDAGDLLAGGGKKAEPAPSSEKPKPAMSVKTTGNKLAGPPTPLVKKILNSGTFGAGAVKNAPASKTVSDAAASIVNKASSAASALKKSVSAGAPTSSPTKPASVAKAPSTGTPATGPARRASVVSSKPSAPPSSKPTSKPPQASSTSKPPLSSSASAKPAPSSASKPATTTRSIVSPTGSAASVKSSSTAARPRASISEGVKKAPLAGRQSLSGGIKPSAPTAAKAPATKPAGTKPTRTSGSISSIRELREDGNVHEGLQAQLKEANESLSSKAEVVAELEAQIQTLKSSLETAQSDIQAKQVAIDLLEHMRSASEAQVAEVKATLGKLQVEDSSASLAVREQLEDARVAATAQTELVQNLQKQIQSLETEVTDTKESLNTLRAAHASASSDAATAAQIDRDALVNAKADLEALIAEREVLKAAHSAALRDATTKLDEYQSKAANIETLEKDLLELTADKEEAATKLSELEVEILELKESQEKAEDEHGQALSRIELLEEELANAVAATQQAMNDAASKDGEHLQRAVDIKNAHDVELTSIVEEQAKVVAHLEALKAELAASQAAHEQANIDAQMVTEDHNRRLGEAEQLHLAKQGEQMEQIQRISAELEGQEAQYNAKIDIVKAEHDKLLQEAFERAKVVLFSGSPVAASQTMFQNEAGQAHGQELQNLRAESQATVEQLRAAHQVSIEDMTKEHANLLDSQVKALEKQINNQTLELKATQDDLAKAKVALEGSRAEIESLTAQRDEAVAAASAEAPPDAAIVEEVERLTKELAHTKDDAAAAHDALNLTKQSLSEVSNNQIKELEEAAKSRAEEVMRLKAAHEEEIAALVGQKSDLATKLTDLEGELATLKASTSADPPASPKTNGTNGTTQPASSGVTKEELQRMHEAHNAKMHDLQAEHDKALKALKESLDASLFKSEELQEEVTRKVMEIQLLEQEQDDSSDQITRLKEDMESLSEQLKVKEAATTA</sequence>
<organism evidence="7 8">
    <name type="scientific">Piloderma croceum (strain F 1598)</name>
    <dbReference type="NCBI Taxonomy" id="765440"/>
    <lineage>
        <taxon>Eukaryota</taxon>
        <taxon>Fungi</taxon>
        <taxon>Dikarya</taxon>
        <taxon>Basidiomycota</taxon>
        <taxon>Agaricomycotina</taxon>
        <taxon>Agaricomycetes</taxon>
        <taxon>Agaricomycetidae</taxon>
        <taxon>Atheliales</taxon>
        <taxon>Atheliaceae</taxon>
        <taxon>Piloderma</taxon>
    </lineage>
</organism>
<keyword evidence="3" id="KW-0597">Phosphoprotein</keyword>
<dbReference type="InParanoid" id="A0A0C3AN65"/>
<dbReference type="OrthoDB" id="2289094at2759"/>
<evidence type="ECO:0000256" key="2">
    <source>
        <dbReference type="ARBA" id="ARBA00022490"/>
    </source>
</evidence>
<feature type="compositionally biased region" description="Polar residues" evidence="6">
    <location>
        <begin position="1"/>
        <end position="12"/>
    </location>
</feature>
<keyword evidence="8" id="KW-1185">Reference proteome</keyword>
<feature type="compositionally biased region" description="Low complexity" evidence="6">
    <location>
        <begin position="155"/>
        <end position="169"/>
    </location>
</feature>
<feature type="region of interest" description="Disordered" evidence="6">
    <location>
        <begin position="930"/>
        <end position="962"/>
    </location>
</feature>
<feature type="compositionally biased region" description="Low complexity" evidence="6">
    <location>
        <begin position="258"/>
        <end position="269"/>
    </location>
</feature>
<evidence type="ECO:0000313" key="7">
    <source>
        <dbReference type="EMBL" id="KIM75343.1"/>
    </source>
</evidence>
<feature type="region of interest" description="Disordered" evidence="6">
    <location>
        <begin position="154"/>
        <end position="338"/>
    </location>
</feature>
<protein>
    <submittedName>
        <fullName evidence="7">Uncharacterized protein</fullName>
    </submittedName>
</protein>
<feature type="compositionally biased region" description="Polar residues" evidence="6">
    <location>
        <begin position="931"/>
        <end position="958"/>
    </location>
</feature>
<evidence type="ECO:0000256" key="3">
    <source>
        <dbReference type="ARBA" id="ARBA00022553"/>
    </source>
</evidence>
<reference evidence="8" key="2">
    <citation type="submission" date="2015-01" db="EMBL/GenBank/DDBJ databases">
        <title>Evolutionary Origins and Diversification of the Mycorrhizal Mutualists.</title>
        <authorList>
            <consortium name="DOE Joint Genome Institute"/>
            <consortium name="Mycorrhizal Genomics Consortium"/>
            <person name="Kohler A."/>
            <person name="Kuo A."/>
            <person name="Nagy L.G."/>
            <person name="Floudas D."/>
            <person name="Copeland A."/>
            <person name="Barry K.W."/>
            <person name="Cichocki N."/>
            <person name="Veneault-Fourrey C."/>
            <person name="LaButti K."/>
            <person name="Lindquist E.A."/>
            <person name="Lipzen A."/>
            <person name="Lundell T."/>
            <person name="Morin E."/>
            <person name="Murat C."/>
            <person name="Riley R."/>
            <person name="Ohm R."/>
            <person name="Sun H."/>
            <person name="Tunlid A."/>
            <person name="Henrissat B."/>
            <person name="Grigoriev I.V."/>
            <person name="Hibbett D.S."/>
            <person name="Martin F."/>
        </authorList>
    </citation>
    <scope>NUCLEOTIDE SEQUENCE [LARGE SCALE GENOMIC DNA]</scope>
    <source>
        <strain evidence="8">F 1598</strain>
    </source>
</reference>
<keyword evidence="4 5" id="KW-0175">Coiled coil</keyword>
<proteinExistence type="predicted"/>
<name>A0A0C3AN65_PILCF</name>
<dbReference type="GO" id="GO:0005737">
    <property type="term" value="C:cytoplasm"/>
    <property type="evidence" value="ECO:0007669"/>
    <property type="project" value="UniProtKB-SubCell"/>
</dbReference>